<dbReference type="Proteomes" id="UP000247702">
    <property type="component" value="Unassembled WGS sequence"/>
</dbReference>
<keyword evidence="3" id="KW-1185">Reference proteome</keyword>
<dbReference type="EMBL" id="BEXD01004193">
    <property type="protein sequence ID" value="GBC08109.1"/>
    <property type="molecule type" value="Genomic_DNA"/>
</dbReference>
<proteinExistence type="predicted"/>
<reference evidence="2" key="2">
    <citation type="submission" date="2019-10" db="EMBL/GenBank/DDBJ databases">
        <title>Conservation and host-specific expression of non-tandemly repeated heterogenous ribosome RNA gene in arbuscular mycorrhizal fungi.</title>
        <authorList>
            <person name="Maeda T."/>
            <person name="Kobayashi Y."/>
            <person name="Nakagawa T."/>
            <person name="Ezawa T."/>
            <person name="Yamaguchi K."/>
            <person name="Bino T."/>
            <person name="Nishimoto Y."/>
            <person name="Shigenobu S."/>
            <person name="Kawaguchi M."/>
        </authorList>
    </citation>
    <scope>NUCLEOTIDE SEQUENCE</scope>
    <source>
        <strain evidence="2">HR1</strain>
    </source>
</reference>
<dbReference type="OrthoDB" id="8068635at2759"/>
<sequence>MGRKYQKLMVSILNYRCAKIFKGSNVLKGNQFAGLPEKSTFEPISIINEDIQDIVEEKKELWLLALDMPKTYDRVNILICK</sequence>
<dbReference type="STRING" id="94130.A0A2Z6SMG9"/>
<comment type="caution">
    <text evidence="1">The sequence shown here is derived from an EMBL/GenBank/DDBJ whole genome shotgun (WGS) entry which is preliminary data.</text>
</comment>
<protein>
    <recommendedName>
        <fullName evidence="4">Reverse transcriptase domain-containing protein</fullName>
    </recommendedName>
</protein>
<evidence type="ECO:0008006" key="4">
    <source>
        <dbReference type="Google" id="ProtNLM"/>
    </source>
</evidence>
<name>A0A2Z6SMG9_9GLOM</name>
<organism evidence="1 3">
    <name type="scientific">Rhizophagus clarus</name>
    <dbReference type="NCBI Taxonomy" id="94130"/>
    <lineage>
        <taxon>Eukaryota</taxon>
        <taxon>Fungi</taxon>
        <taxon>Fungi incertae sedis</taxon>
        <taxon>Mucoromycota</taxon>
        <taxon>Glomeromycotina</taxon>
        <taxon>Glomeromycetes</taxon>
        <taxon>Glomerales</taxon>
        <taxon>Glomeraceae</taxon>
        <taxon>Rhizophagus</taxon>
    </lineage>
</organism>
<accession>A0A2Z6SMG9</accession>
<evidence type="ECO:0000313" key="2">
    <source>
        <dbReference type="EMBL" id="GES90005.1"/>
    </source>
</evidence>
<gene>
    <name evidence="2" type="ORF">RCL2_001686500</name>
    <name evidence="1" type="ORF">RclHR1_07900004</name>
</gene>
<dbReference type="EMBL" id="BLAL01000193">
    <property type="protein sequence ID" value="GES90005.1"/>
    <property type="molecule type" value="Genomic_DNA"/>
</dbReference>
<dbReference type="Proteomes" id="UP000615446">
    <property type="component" value="Unassembled WGS sequence"/>
</dbReference>
<evidence type="ECO:0000313" key="1">
    <source>
        <dbReference type="EMBL" id="GBC08109.1"/>
    </source>
</evidence>
<dbReference type="AlphaFoldDB" id="A0A2Z6SMG9"/>
<evidence type="ECO:0000313" key="3">
    <source>
        <dbReference type="Proteomes" id="UP000247702"/>
    </source>
</evidence>
<reference evidence="1 3" key="1">
    <citation type="submission" date="2017-11" db="EMBL/GenBank/DDBJ databases">
        <title>The genome of Rhizophagus clarus HR1 reveals common genetic basis of auxotrophy among arbuscular mycorrhizal fungi.</title>
        <authorList>
            <person name="Kobayashi Y."/>
        </authorList>
    </citation>
    <scope>NUCLEOTIDE SEQUENCE [LARGE SCALE GENOMIC DNA]</scope>
    <source>
        <strain evidence="1 3">HR1</strain>
    </source>
</reference>